<dbReference type="EMBL" id="CAUYUJ010012227">
    <property type="protein sequence ID" value="CAK0833576.1"/>
    <property type="molecule type" value="Genomic_DNA"/>
</dbReference>
<comment type="caution">
    <text evidence="2">The sequence shown here is derived from an EMBL/GenBank/DDBJ whole genome shotgun (WGS) entry which is preliminary data.</text>
</comment>
<evidence type="ECO:0008006" key="4">
    <source>
        <dbReference type="Google" id="ProtNLM"/>
    </source>
</evidence>
<name>A0ABN9SP04_9DINO</name>
<reference evidence="2" key="1">
    <citation type="submission" date="2023-10" db="EMBL/GenBank/DDBJ databases">
        <authorList>
            <person name="Chen Y."/>
            <person name="Shah S."/>
            <person name="Dougan E. K."/>
            <person name="Thang M."/>
            <person name="Chan C."/>
        </authorList>
    </citation>
    <scope>NUCLEOTIDE SEQUENCE [LARGE SCALE GENOMIC DNA]</scope>
</reference>
<proteinExistence type="predicted"/>
<feature type="region of interest" description="Disordered" evidence="1">
    <location>
        <begin position="1"/>
        <end position="63"/>
    </location>
</feature>
<evidence type="ECO:0000256" key="1">
    <source>
        <dbReference type="SAM" id="MobiDB-lite"/>
    </source>
</evidence>
<keyword evidence="3" id="KW-1185">Reference proteome</keyword>
<evidence type="ECO:0000313" key="3">
    <source>
        <dbReference type="Proteomes" id="UP001189429"/>
    </source>
</evidence>
<feature type="region of interest" description="Disordered" evidence="1">
    <location>
        <begin position="327"/>
        <end position="429"/>
    </location>
</feature>
<accession>A0ABN9SP04</accession>
<dbReference type="Proteomes" id="UP001189429">
    <property type="component" value="Unassembled WGS sequence"/>
</dbReference>
<sequence length="429" mass="46651">MGDDAGSRGAGRRSLHPGAEPQVQRERSPRLLRAAELPSPPAAPAEATLVPQQGTRPATDPSQDQLANVIEQQLRGYVSPEVQAQIKKTCNSLSAYIDSLQKLIDRQNSYTEQRNSLDQGTFPPGVRPFTLSYESPFLDTMRTSLDESLHIDISDMSIRDAKSKIYGATLAYQKKLDLEVLQRQREDLLLKTSRDAFYQECMSVELARTSPFPFLGLAEDDEIRVDPETIKPRLAIIYRKVVDQAAHRKQKKMDAANKEAAKKKKIAETVSQKPPAELLDMVIDARIDKAKRSANAARKKSLTVPASWYQQQCEGGLSEDVVLADLPANAPASGPKNGQSPAKSGGRGRGRGRSSDPKGKGKDSKGKGKGKDTSKGKSKGRATSKGKGGKVGKYGEGGDSSKGQNPNKRYDRSRPSARGRGRGGNGKGW</sequence>
<organism evidence="2 3">
    <name type="scientific">Prorocentrum cordatum</name>
    <dbReference type="NCBI Taxonomy" id="2364126"/>
    <lineage>
        <taxon>Eukaryota</taxon>
        <taxon>Sar</taxon>
        <taxon>Alveolata</taxon>
        <taxon>Dinophyceae</taxon>
        <taxon>Prorocentrales</taxon>
        <taxon>Prorocentraceae</taxon>
        <taxon>Prorocentrum</taxon>
    </lineage>
</organism>
<gene>
    <name evidence="2" type="ORF">PCOR1329_LOCUS31227</name>
</gene>
<feature type="compositionally biased region" description="Basic and acidic residues" evidence="1">
    <location>
        <begin position="353"/>
        <end position="375"/>
    </location>
</feature>
<feature type="compositionally biased region" description="Gly residues" evidence="1">
    <location>
        <begin position="391"/>
        <end position="400"/>
    </location>
</feature>
<evidence type="ECO:0000313" key="2">
    <source>
        <dbReference type="EMBL" id="CAK0833576.1"/>
    </source>
</evidence>
<feature type="compositionally biased region" description="Basic residues" evidence="1">
    <location>
        <begin position="376"/>
        <end position="390"/>
    </location>
</feature>
<feature type="compositionally biased region" description="Polar residues" evidence="1">
    <location>
        <begin position="50"/>
        <end position="63"/>
    </location>
</feature>
<protein>
    <recommendedName>
        <fullName evidence="4">rRNA-processing protein efg1</fullName>
    </recommendedName>
</protein>